<name>B1Y5D6_LEPCP</name>
<keyword evidence="2" id="KW-1185">Reference proteome</keyword>
<dbReference type="Gene3D" id="3.30.2170.10">
    <property type="entry name" value="archaeoglobus fulgidus dsm 4304 superfamily"/>
    <property type="match status" value="1"/>
</dbReference>
<dbReference type="STRING" id="395495.Lcho_1255"/>
<sequence>MKLAVDVHFDAEGAVAAAVAFDEWAAPEASRTYTSRIAHVDKAVRGELDLRALPCLLQLLREHALEPELVLIDGFVHLDAQETPGLGRHLYQALGGRTAVIGVSKTARPGLSAQFEVAREEEARPVIVTCVGVDIGAAKARLRAMHGKRRVPTLLKQVARIAKGAAS</sequence>
<proteinExistence type="predicted"/>
<dbReference type="EMBL" id="CP001013">
    <property type="protein sequence ID" value="ACB33524.1"/>
    <property type="molecule type" value="Genomic_DNA"/>
</dbReference>
<evidence type="ECO:0000313" key="2">
    <source>
        <dbReference type="Proteomes" id="UP000001693"/>
    </source>
</evidence>
<dbReference type="Proteomes" id="UP000001693">
    <property type="component" value="Chromosome"/>
</dbReference>
<protein>
    <submittedName>
        <fullName evidence="1">Deoxyinosine 3'endonuclease (Endonuclease V)</fullName>
    </submittedName>
</protein>
<dbReference type="KEGG" id="lch:Lcho_1255"/>
<keyword evidence="1" id="KW-0540">Nuclease</keyword>
<dbReference type="OrthoDB" id="2593273at2"/>
<dbReference type="eggNOG" id="COG1515">
    <property type="taxonomic scope" value="Bacteria"/>
</dbReference>
<dbReference type="HOGENOM" id="CLU_1591036_0_0_4"/>
<gene>
    <name evidence="1" type="ordered locus">Lcho_1255</name>
</gene>
<keyword evidence="1" id="KW-0378">Hydrolase</keyword>
<dbReference type="GO" id="GO:0004519">
    <property type="term" value="F:endonuclease activity"/>
    <property type="evidence" value="ECO:0007669"/>
    <property type="project" value="UniProtKB-KW"/>
</dbReference>
<accession>B1Y5D6</accession>
<reference evidence="1 2" key="1">
    <citation type="submission" date="2008-03" db="EMBL/GenBank/DDBJ databases">
        <title>Complete sequence of Leptothrix cholodnii SP-6.</title>
        <authorList>
            <consortium name="US DOE Joint Genome Institute"/>
            <person name="Copeland A."/>
            <person name="Lucas S."/>
            <person name="Lapidus A."/>
            <person name="Glavina del Rio T."/>
            <person name="Dalin E."/>
            <person name="Tice H."/>
            <person name="Bruce D."/>
            <person name="Goodwin L."/>
            <person name="Pitluck S."/>
            <person name="Chertkov O."/>
            <person name="Brettin T."/>
            <person name="Detter J.C."/>
            <person name="Han C."/>
            <person name="Kuske C.R."/>
            <person name="Schmutz J."/>
            <person name="Larimer F."/>
            <person name="Land M."/>
            <person name="Hauser L."/>
            <person name="Kyrpides N."/>
            <person name="Lykidis A."/>
            <person name="Emerson D."/>
            <person name="Richardson P."/>
        </authorList>
    </citation>
    <scope>NUCLEOTIDE SEQUENCE [LARGE SCALE GENOMIC DNA]</scope>
    <source>
        <strain evidence="2">ATCC 51168 / LMG 8142 / SP-6</strain>
    </source>
</reference>
<dbReference type="RefSeq" id="WP_012346286.1">
    <property type="nucleotide sequence ID" value="NC_010524.1"/>
</dbReference>
<dbReference type="AlphaFoldDB" id="B1Y5D6"/>
<evidence type="ECO:0000313" key="1">
    <source>
        <dbReference type="EMBL" id="ACB33524.1"/>
    </source>
</evidence>
<keyword evidence="1" id="KW-0255">Endonuclease</keyword>
<organism evidence="1 2">
    <name type="scientific">Leptothrix cholodnii (strain ATCC 51168 / LMG 8142 / SP-6)</name>
    <name type="common">Leptothrix discophora (strain SP-6)</name>
    <dbReference type="NCBI Taxonomy" id="395495"/>
    <lineage>
        <taxon>Bacteria</taxon>
        <taxon>Pseudomonadati</taxon>
        <taxon>Pseudomonadota</taxon>
        <taxon>Betaproteobacteria</taxon>
        <taxon>Burkholderiales</taxon>
        <taxon>Sphaerotilaceae</taxon>
        <taxon>Leptothrix</taxon>
    </lineage>
</organism>